<proteinExistence type="predicted"/>
<dbReference type="GeneID" id="36601760"/>
<dbReference type="EMBL" id="KZ680219">
    <property type="protein sequence ID" value="PTB63537.1"/>
    <property type="molecule type" value="Genomic_DNA"/>
</dbReference>
<evidence type="ECO:0000256" key="1">
    <source>
        <dbReference type="SAM" id="MobiDB-lite"/>
    </source>
</evidence>
<protein>
    <submittedName>
        <fullName evidence="2">Uncharacterized protein</fullName>
    </submittedName>
</protein>
<dbReference type="RefSeq" id="XP_024746857.1">
    <property type="nucleotide sequence ID" value="XM_024893642.1"/>
</dbReference>
<evidence type="ECO:0000313" key="2">
    <source>
        <dbReference type="EMBL" id="PTB63537.1"/>
    </source>
</evidence>
<organism evidence="2 3">
    <name type="scientific">Trichoderma citrinoviride</name>
    <dbReference type="NCBI Taxonomy" id="58853"/>
    <lineage>
        <taxon>Eukaryota</taxon>
        <taxon>Fungi</taxon>
        <taxon>Dikarya</taxon>
        <taxon>Ascomycota</taxon>
        <taxon>Pezizomycotina</taxon>
        <taxon>Sordariomycetes</taxon>
        <taxon>Hypocreomycetidae</taxon>
        <taxon>Hypocreales</taxon>
        <taxon>Hypocreaceae</taxon>
        <taxon>Trichoderma</taxon>
    </lineage>
</organism>
<name>A0A2T4B2I7_9HYPO</name>
<dbReference type="Proteomes" id="UP000241546">
    <property type="component" value="Unassembled WGS sequence"/>
</dbReference>
<dbReference type="AlphaFoldDB" id="A0A2T4B2I7"/>
<feature type="compositionally biased region" description="Basic and acidic residues" evidence="1">
    <location>
        <begin position="374"/>
        <end position="397"/>
    </location>
</feature>
<feature type="region of interest" description="Disordered" evidence="1">
    <location>
        <begin position="366"/>
        <end position="397"/>
    </location>
</feature>
<gene>
    <name evidence="2" type="ORF">BBK36DRAFT_1144006</name>
</gene>
<sequence length="397" mass="43141">MPGMKQGTPQIAGSLQYLPVYVALQQPSGASSSHLTSHWPMRTHRQHVRRDQACGIIEGSSAAVRDHVDFVDSMRARLVHHLLSPAIAMIGSEIIRLVRYPKSLVKRGATRCSAIMITIQTWPCNLSQTPKRGKSSGTGGVACCASASFDAIIMATYRAMTPHSAMGVKGVVSCCRCMIFKAPLDVNLYQKAQIVLPYSSLVDRQTRENSGFWGPNGSAVDGVASAFQGSATRDPTGTLCRIEKQHRRVVKGTFSRREGGHELHQFSPCALDTWVVVETEKQPEARPVGVVLHCVRPRLVCEPSEDTAYPSPPRSTRDLVSPLFEKQTLPGLRCSTEQHSTCSTAAGAVAACATGASEMASPERNAARAVSELMRAEKSAMSRRPEIEDGRRHAQRP</sequence>
<reference evidence="3" key="1">
    <citation type="submission" date="2016-07" db="EMBL/GenBank/DDBJ databases">
        <title>Multiple horizontal gene transfer events from other fungi enriched the ability of initially mycotrophic Trichoderma (Ascomycota) to feed on dead plant biomass.</title>
        <authorList>
            <consortium name="DOE Joint Genome Institute"/>
            <person name="Atanasova L."/>
            <person name="Chenthamara K."/>
            <person name="Zhang J."/>
            <person name="Grujic M."/>
            <person name="Henrissat B."/>
            <person name="Kuo A."/>
            <person name="Aerts A."/>
            <person name="Salamov A."/>
            <person name="Lipzen A."/>
            <person name="Labutti K."/>
            <person name="Barry K."/>
            <person name="Miao Y."/>
            <person name="Rahimi M.J."/>
            <person name="Shen Q."/>
            <person name="Grigoriev I.V."/>
            <person name="Kubicek C.P."/>
            <person name="Druzhinina I.S."/>
        </authorList>
    </citation>
    <scope>NUCLEOTIDE SEQUENCE [LARGE SCALE GENOMIC DNA]</scope>
    <source>
        <strain evidence="3">TUCIM 6016</strain>
    </source>
</reference>
<keyword evidence="3" id="KW-1185">Reference proteome</keyword>
<evidence type="ECO:0000313" key="3">
    <source>
        <dbReference type="Proteomes" id="UP000241546"/>
    </source>
</evidence>
<accession>A0A2T4B2I7</accession>